<comment type="caution">
    <text evidence="1">The sequence shown here is derived from an EMBL/GenBank/DDBJ whole genome shotgun (WGS) entry which is preliminary data.</text>
</comment>
<dbReference type="EMBL" id="JAZIBG010000008">
    <property type="protein sequence ID" value="MEF7612506.1"/>
    <property type="molecule type" value="Genomic_DNA"/>
</dbReference>
<evidence type="ECO:0000313" key="1">
    <source>
        <dbReference type="EMBL" id="MEF7612506.1"/>
    </source>
</evidence>
<keyword evidence="2" id="KW-1185">Reference proteome</keyword>
<reference evidence="1 2" key="1">
    <citation type="submission" date="2024-02" db="EMBL/GenBank/DDBJ databases">
        <title>Genome sequence of Aquincola sp. MAHUQ-54.</title>
        <authorList>
            <person name="Huq M.A."/>
        </authorList>
    </citation>
    <scope>NUCLEOTIDE SEQUENCE [LARGE SCALE GENOMIC DNA]</scope>
    <source>
        <strain evidence="1 2">MAHUQ-54</strain>
    </source>
</reference>
<dbReference type="Gene3D" id="2.60.20.10">
    <property type="entry name" value="Crystallins"/>
    <property type="match status" value="1"/>
</dbReference>
<accession>A0AAW9PYC5</accession>
<dbReference type="RefSeq" id="WP_332287405.1">
    <property type="nucleotide sequence ID" value="NZ_JAZIBG010000008.1"/>
</dbReference>
<proteinExistence type="predicted"/>
<dbReference type="PROSITE" id="PS51257">
    <property type="entry name" value="PROKAR_LIPOPROTEIN"/>
    <property type="match status" value="1"/>
</dbReference>
<evidence type="ECO:0000313" key="2">
    <source>
        <dbReference type="Proteomes" id="UP001336250"/>
    </source>
</evidence>
<protein>
    <recommendedName>
        <fullName evidence="3">Secreted protein</fullName>
    </recommendedName>
</protein>
<organism evidence="1 2">
    <name type="scientific">Aquincola agrisoli</name>
    <dbReference type="NCBI Taxonomy" id="3119538"/>
    <lineage>
        <taxon>Bacteria</taxon>
        <taxon>Pseudomonadati</taxon>
        <taxon>Pseudomonadota</taxon>
        <taxon>Betaproteobacteria</taxon>
        <taxon>Burkholderiales</taxon>
        <taxon>Sphaerotilaceae</taxon>
        <taxon>Aquincola</taxon>
    </lineage>
</organism>
<gene>
    <name evidence="1" type="ORF">V4F39_01200</name>
</gene>
<dbReference type="Proteomes" id="UP001336250">
    <property type="component" value="Unassembled WGS sequence"/>
</dbReference>
<sequence length="78" mass="8660">MKSRCMMAGALSLACGRQAWRDWDSVMVGTNARVGTFTEEGYCERVPLLEPGGQTSDLRGATGRFKDIESIWVDCVER</sequence>
<dbReference type="AlphaFoldDB" id="A0AAW9PYC5"/>
<evidence type="ECO:0008006" key="3">
    <source>
        <dbReference type="Google" id="ProtNLM"/>
    </source>
</evidence>
<name>A0AAW9PYC5_9BURK</name>